<reference evidence="11 12" key="1">
    <citation type="submission" date="2019-06" db="EMBL/GenBank/DDBJ databases">
        <title>Sequencing the genomes of 1000 actinobacteria strains.</title>
        <authorList>
            <person name="Klenk H.-P."/>
        </authorList>
    </citation>
    <scope>NUCLEOTIDE SEQUENCE [LARGE SCALE GENOMIC DNA]</scope>
    <source>
        <strain evidence="11 12">DSM 105492</strain>
    </source>
</reference>
<dbReference type="Gene3D" id="3.40.50.10330">
    <property type="entry name" value="Probable inorganic polyphosphate/atp-NAD kinase, domain 1"/>
    <property type="match status" value="1"/>
</dbReference>
<keyword evidence="7" id="KW-0444">Lipid biosynthesis</keyword>
<feature type="domain" description="DAGKc" evidence="10">
    <location>
        <begin position="9"/>
        <end position="139"/>
    </location>
</feature>
<evidence type="ECO:0000256" key="5">
    <source>
        <dbReference type="ARBA" id="ARBA00022777"/>
    </source>
</evidence>
<dbReference type="PROSITE" id="PS50146">
    <property type="entry name" value="DAGK"/>
    <property type="match status" value="1"/>
</dbReference>
<accession>A0A543F2D2</accession>
<protein>
    <submittedName>
        <fullName evidence="11">Diacylglycerol kinase family enzyme</fullName>
    </submittedName>
</protein>
<sequence>MSALANLSRAQPYAAVIYNPAKAPLDRIRAAVAEHEGRCAWGPTRWYATRSHDSGRAAVGEAAGAKPAVVIVAGGDGTVRAVAEVLADTGIPVALVPSGTGNLLARDLGVSLNDIAASVSMAFAGLDRSVDVGVAELQDEENVRRTHVFMVMAGIGLDAQMAQNTSAIAKQRLGWFAYVTPIARSIIANRLFHLTYRVDRGRTRSTRAHTIIVGNCGTLTGNMLLIPSAVIDDGLLDVVIMRPARRFGWAQIGTRLTLQNAARRSLLTRRLLARSPDLHALAYVQGRHFRRAIRSSPRRRTRRRQLRSRQPSTDQRQARRTAGSQRRPRGVIRQPRLDGGSSEAAERGRARSPPTSMENTPMRASQRAHHPGHLGWRTLPHIVQAPRRPRRGGRMLKQIGGTCTRSS</sequence>
<evidence type="ECO:0000256" key="9">
    <source>
        <dbReference type="SAM" id="MobiDB-lite"/>
    </source>
</evidence>
<comment type="similarity">
    <text evidence="2">Belongs to the diacylglycerol/lipid kinase family.</text>
</comment>
<evidence type="ECO:0000256" key="2">
    <source>
        <dbReference type="ARBA" id="ARBA00005983"/>
    </source>
</evidence>
<dbReference type="GO" id="GO:0008654">
    <property type="term" value="P:phospholipid biosynthetic process"/>
    <property type="evidence" value="ECO:0007669"/>
    <property type="project" value="UniProtKB-KW"/>
</dbReference>
<dbReference type="GO" id="GO:0005886">
    <property type="term" value="C:plasma membrane"/>
    <property type="evidence" value="ECO:0007669"/>
    <property type="project" value="TreeGrafter"/>
</dbReference>
<dbReference type="InterPro" id="IPR017438">
    <property type="entry name" value="ATP-NAD_kinase_N"/>
</dbReference>
<keyword evidence="8" id="KW-1208">Phospholipid metabolism</keyword>
<organism evidence="11 12">
    <name type="scientific">Microbacterium kyungheense</name>
    <dbReference type="NCBI Taxonomy" id="1263636"/>
    <lineage>
        <taxon>Bacteria</taxon>
        <taxon>Bacillati</taxon>
        <taxon>Actinomycetota</taxon>
        <taxon>Actinomycetes</taxon>
        <taxon>Micrococcales</taxon>
        <taxon>Microbacteriaceae</taxon>
        <taxon>Microbacterium</taxon>
    </lineage>
</organism>
<evidence type="ECO:0000259" key="10">
    <source>
        <dbReference type="PROSITE" id="PS50146"/>
    </source>
</evidence>
<dbReference type="GO" id="GO:0005524">
    <property type="term" value="F:ATP binding"/>
    <property type="evidence" value="ECO:0007669"/>
    <property type="project" value="UniProtKB-KW"/>
</dbReference>
<comment type="caution">
    <text evidence="11">The sequence shown here is derived from an EMBL/GenBank/DDBJ whole genome shotgun (WGS) entry which is preliminary data.</text>
</comment>
<dbReference type="GO" id="GO:0016301">
    <property type="term" value="F:kinase activity"/>
    <property type="evidence" value="ECO:0007669"/>
    <property type="project" value="UniProtKB-KW"/>
</dbReference>
<dbReference type="Gene3D" id="2.60.200.40">
    <property type="match status" value="1"/>
</dbReference>
<proteinExistence type="inferred from homology"/>
<gene>
    <name evidence="11" type="ORF">FB391_2024</name>
</gene>
<feature type="region of interest" description="Disordered" evidence="9">
    <location>
        <begin position="291"/>
        <end position="374"/>
    </location>
</feature>
<keyword evidence="4" id="KW-0547">Nucleotide-binding</keyword>
<keyword evidence="3" id="KW-0808">Transferase</keyword>
<dbReference type="Pfam" id="PF00781">
    <property type="entry name" value="DAGK_cat"/>
    <property type="match status" value="1"/>
</dbReference>
<keyword evidence="7" id="KW-0443">Lipid metabolism</keyword>
<dbReference type="PANTHER" id="PTHR12358:SF106">
    <property type="entry name" value="LIPID KINASE YEGS"/>
    <property type="match status" value="1"/>
</dbReference>
<dbReference type="InterPro" id="IPR001206">
    <property type="entry name" value="Diacylglycerol_kinase_cat_dom"/>
</dbReference>
<evidence type="ECO:0000256" key="7">
    <source>
        <dbReference type="ARBA" id="ARBA00023209"/>
    </source>
</evidence>
<keyword evidence="5 11" id="KW-0418">Kinase</keyword>
<dbReference type="InterPro" id="IPR045540">
    <property type="entry name" value="YegS/DAGK_C"/>
</dbReference>
<evidence type="ECO:0000256" key="1">
    <source>
        <dbReference type="ARBA" id="ARBA00001946"/>
    </source>
</evidence>
<dbReference type="Pfam" id="PF19279">
    <property type="entry name" value="YegS_C"/>
    <property type="match status" value="1"/>
</dbReference>
<dbReference type="SUPFAM" id="SSF111331">
    <property type="entry name" value="NAD kinase/diacylglycerol kinase-like"/>
    <property type="match status" value="1"/>
</dbReference>
<evidence type="ECO:0000256" key="6">
    <source>
        <dbReference type="ARBA" id="ARBA00022840"/>
    </source>
</evidence>
<dbReference type="AlphaFoldDB" id="A0A543F2D2"/>
<evidence type="ECO:0000313" key="11">
    <source>
        <dbReference type="EMBL" id="TQM27986.1"/>
    </source>
</evidence>
<evidence type="ECO:0000256" key="3">
    <source>
        <dbReference type="ARBA" id="ARBA00022679"/>
    </source>
</evidence>
<keyword evidence="6" id="KW-0067">ATP-binding</keyword>
<dbReference type="PANTHER" id="PTHR12358">
    <property type="entry name" value="SPHINGOSINE KINASE"/>
    <property type="match status" value="1"/>
</dbReference>
<dbReference type="Proteomes" id="UP000320235">
    <property type="component" value="Unassembled WGS sequence"/>
</dbReference>
<evidence type="ECO:0000256" key="4">
    <source>
        <dbReference type="ARBA" id="ARBA00022741"/>
    </source>
</evidence>
<dbReference type="RefSeq" id="WP_246093449.1">
    <property type="nucleotide sequence ID" value="NZ_BAABLH010000005.1"/>
</dbReference>
<feature type="compositionally biased region" description="Basic residues" evidence="9">
    <location>
        <begin position="291"/>
        <end position="307"/>
    </location>
</feature>
<keyword evidence="12" id="KW-1185">Reference proteome</keyword>
<dbReference type="EMBL" id="VFPE01000002">
    <property type="protein sequence ID" value="TQM27986.1"/>
    <property type="molecule type" value="Genomic_DNA"/>
</dbReference>
<name>A0A543F2D2_9MICO</name>
<keyword evidence="7" id="KW-0594">Phospholipid biosynthesis</keyword>
<evidence type="ECO:0000313" key="12">
    <source>
        <dbReference type="Proteomes" id="UP000320235"/>
    </source>
</evidence>
<comment type="cofactor">
    <cofactor evidence="1">
        <name>Mg(2+)</name>
        <dbReference type="ChEBI" id="CHEBI:18420"/>
    </cofactor>
</comment>
<feature type="compositionally biased region" description="Polar residues" evidence="9">
    <location>
        <begin position="353"/>
        <end position="363"/>
    </location>
</feature>
<evidence type="ECO:0000256" key="8">
    <source>
        <dbReference type="ARBA" id="ARBA00023264"/>
    </source>
</evidence>
<dbReference type="InterPro" id="IPR050187">
    <property type="entry name" value="Lipid_Phosphate_FormReg"/>
</dbReference>
<dbReference type="InterPro" id="IPR016064">
    <property type="entry name" value="NAD/diacylglycerol_kinase_sf"/>
</dbReference>
<dbReference type="SMART" id="SM00046">
    <property type="entry name" value="DAGKc"/>
    <property type="match status" value="1"/>
</dbReference>